<proteinExistence type="predicted"/>
<accession>A0A6P1C459</accession>
<evidence type="ECO:0000313" key="4">
    <source>
        <dbReference type="Proteomes" id="UP000471190"/>
    </source>
</evidence>
<sequence length="47" mass="5281">MKKLKCFKKMRDAAVPLRAYRRRGTIHQNSNAGGAENRTAGIHVTQV</sequence>
<name>A0A6P1C459_RHITR</name>
<dbReference type="EMBL" id="JACHBF010000011">
    <property type="protein sequence ID" value="MBB6493473.1"/>
    <property type="molecule type" value="Genomic_DNA"/>
</dbReference>
<dbReference type="Proteomes" id="UP000471190">
    <property type="component" value="Unassembled WGS sequence"/>
</dbReference>
<reference evidence="2 5" key="2">
    <citation type="submission" date="2020-08" db="EMBL/GenBank/DDBJ databases">
        <title>Genomic Encyclopedia of Type Strains, Phase IV (KMG-V): Genome sequencing to study the core and pangenomes of soil and plant-associated prokaryotes.</title>
        <authorList>
            <person name="Whitman W."/>
        </authorList>
    </citation>
    <scope>NUCLEOTIDE SEQUENCE [LARGE SCALE GENOMIC DNA]</scope>
    <source>
        <strain evidence="2 5">SEMIA 4059</strain>
    </source>
</reference>
<gene>
    <name evidence="2" type="ORF">GGD45_003899</name>
    <name evidence="3" type="ORF">GXW80_12755</name>
</gene>
<dbReference type="Proteomes" id="UP000526625">
    <property type="component" value="Unassembled WGS sequence"/>
</dbReference>
<feature type="region of interest" description="Disordered" evidence="1">
    <location>
        <begin position="24"/>
        <end position="47"/>
    </location>
</feature>
<evidence type="ECO:0000313" key="5">
    <source>
        <dbReference type="Proteomes" id="UP000526625"/>
    </source>
</evidence>
<keyword evidence="5" id="KW-1185">Reference proteome</keyword>
<dbReference type="AlphaFoldDB" id="A0A6P1C459"/>
<dbReference type="RefSeq" id="WP_154660800.1">
    <property type="nucleotide sequence ID" value="NZ_JAADZA010000011.1"/>
</dbReference>
<organism evidence="3 4">
    <name type="scientific">Rhizobium tropici</name>
    <dbReference type="NCBI Taxonomy" id="398"/>
    <lineage>
        <taxon>Bacteria</taxon>
        <taxon>Pseudomonadati</taxon>
        <taxon>Pseudomonadota</taxon>
        <taxon>Alphaproteobacteria</taxon>
        <taxon>Hyphomicrobiales</taxon>
        <taxon>Rhizobiaceae</taxon>
        <taxon>Rhizobium/Agrobacterium group</taxon>
        <taxon>Rhizobium</taxon>
    </lineage>
</organism>
<comment type="caution">
    <text evidence="3">The sequence shown here is derived from an EMBL/GenBank/DDBJ whole genome shotgun (WGS) entry which is preliminary data.</text>
</comment>
<reference evidence="3 4" key="1">
    <citation type="submission" date="2020-02" db="EMBL/GenBank/DDBJ databases">
        <title>Draft genome sequence of Rhizobium tropici.</title>
        <authorList>
            <person name="Khayi S."/>
            <person name="Jemo M."/>
        </authorList>
    </citation>
    <scope>NUCLEOTIDE SEQUENCE [LARGE SCALE GENOMIC DNA]</scope>
    <source>
        <strain evidence="3 4">A12</strain>
    </source>
</reference>
<evidence type="ECO:0000256" key="1">
    <source>
        <dbReference type="SAM" id="MobiDB-lite"/>
    </source>
</evidence>
<evidence type="ECO:0000313" key="3">
    <source>
        <dbReference type="EMBL" id="NEV11858.1"/>
    </source>
</evidence>
<dbReference type="EMBL" id="JAADZA010000011">
    <property type="protein sequence ID" value="NEV11858.1"/>
    <property type="molecule type" value="Genomic_DNA"/>
</dbReference>
<evidence type="ECO:0000313" key="2">
    <source>
        <dbReference type="EMBL" id="MBB6493473.1"/>
    </source>
</evidence>
<protein>
    <submittedName>
        <fullName evidence="3">Uncharacterized protein</fullName>
    </submittedName>
</protein>